<evidence type="ECO:0000256" key="2">
    <source>
        <dbReference type="ARBA" id="ARBA00007362"/>
    </source>
</evidence>
<keyword evidence="9" id="KW-1185">Reference proteome</keyword>
<dbReference type="RefSeq" id="WP_326019475.1">
    <property type="nucleotide sequence ID" value="NZ_JAOZYC010000136.1"/>
</dbReference>
<dbReference type="Proteomes" id="UP001354931">
    <property type="component" value="Unassembled WGS sequence"/>
</dbReference>
<dbReference type="Pfam" id="PF00892">
    <property type="entry name" value="EamA"/>
    <property type="match status" value="1"/>
</dbReference>
<organism evidence="8 9">
    <name type="scientific">Streptomyces endophyticus</name>
    <dbReference type="NCBI Taxonomy" id="714166"/>
    <lineage>
        <taxon>Bacteria</taxon>
        <taxon>Bacillati</taxon>
        <taxon>Actinomycetota</taxon>
        <taxon>Actinomycetes</taxon>
        <taxon>Kitasatosporales</taxon>
        <taxon>Streptomycetaceae</taxon>
        <taxon>Streptomyces</taxon>
    </lineage>
</organism>
<dbReference type="EMBL" id="JAOZYC010000136">
    <property type="protein sequence ID" value="MEB8340604.1"/>
    <property type="molecule type" value="Genomic_DNA"/>
</dbReference>
<comment type="subcellular location">
    <subcellularLocation>
        <location evidence="1">Membrane</location>
        <topology evidence="1">Multi-pass membrane protein</topology>
    </subcellularLocation>
</comment>
<feature type="transmembrane region" description="Helical" evidence="6">
    <location>
        <begin position="180"/>
        <end position="199"/>
    </location>
</feature>
<protein>
    <submittedName>
        <fullName evidence="8">EamA family transporter</fullName>
    </submittedName>
</protein>
<keyword evidence="3 6" id="KW-0812">Transmembrane</keyword>
<feature type="transmembrane region" description="Helical" evidence="6">
    <location>
        <begin position="100"/>
        <end position="120"/>
    </location>
</feature>
<dbReference type="SUPFAM" id="SSF103481">
    <property type="entry name" value="Multidrug resistance efflux transporter EmrE"/>
    <property type="match status" value="1"/>
</dbReference>
<evidence type="ECO:0000313" key="8">
    <source>
        <dbReference type="EMBL" id="MEB8340604.1"/>
    </source>
</evidence>
<feature type="domain" description="EamA" evidence="7">
    <location>
        <begin position="151"/>
        <end position="279"/>
    </location>
</feature>
<dbReference type="InterPro" id="IPR050638">
    <property type="entry name" value="AA-Vitamin_Transporters"/>
</dbReference>
<dbReference type="PANTHER" id="PTHR32322:SF2">
    <property type="entry name" value="EAMA DOMAIN-CONTAINING PROTEIN"/>
    <property type="match status" value="1"/>
</dbReference>
<evidence type="ECO:0000259" key="7">
    <source>
        <dbReference type="Pfam" id="PF00892"/>
    </source>
</evidence>
<feature type="transmembrane region" description="Helical" evidence="6">
    <location>
        <begin position="76"/>
        <end position="94"/>
    </location>
</feature>
<evidence type="ECO:0000256" key="5">
    <source>
        <dbReference type="ARBA" id="ARBA00023136"/>
    </source>
</evidence>
<accession>A0ABU6F9E2</accession>
<dbReference type="PANTHER" id="PTHR32322">
    <property type="entry name" value="INNER MEMBRANE TRANSPORTER"/>
    <property type="match status" value="1"/>
</dbReference>
<feature type="transmembrane region" description="Helical" evidence="6">
    <location>
        <begin position="149"/>
        <end position="168"/>
    </location>
</feature>
<gene>
    <name evidence="8" type="ORF">OKJ99_24210</name>
</gene>
<evidence type="ECO:0000256" key="4">
    <source>
        <dbReference type="ARBA" id="ARBA00022989"/>
    </source>
</evidence>
<comment type="similarity">
    <text evidence="2">Belongs to the EamA transporter family.</text>
</comment>
<keyword evidence="5 6" id="KW-0472">Membrane</keyword>
<dbReference type="InterPro" id="IPR000620">
    <property type="entry name" value="EamA_dom"/>
</dbReference>
<evidence type="ECO:0000256" key="3">
    <source>
        <dbReference type="ARBA" id="ARBA00022692"/>
    </source>
</evidence>
<feature type="transmembrane region" description="Helical" evidence="6">
    <location>
        <begin position="241"/>
        <end position="261"/>
    </location>
</feature>
<feature type="transmembrane region" description="Helical" evidence="6">
    <location>
        <begin position="211"/>
        <end position="229"/>
    </location>
</feature>
<evidence type="ECO:0000313" key="9">
    <source>
        <dbReference type="Proteomes" id="UP001354931"/>
    </source>
</evidence>
<sequence>MGTTERDSRRQARGAARAPVLMLAQIASLQVGSAVAKEAYASAGPTALAGMRLFFSAVILWLLVRPRLRGITAAQWRAAVALGLVLAAMNLAYFQAISRLPIGVAATLELLGPLALSIALSRRVEHLVVALLALAGVLLLATPGASLPAAGLLLGGAAAVCRAGYVVLSGRVGRLFPDWTGLTLALAVGACVLTPVTAVTDGDRVAAHPSVLFTGLLVALLSSLIPYSLDMTVLRRIDARAFGVLLALSPAVAAGVGFVVLHEELTGRQLGAATLIVAAGVWSVRRAARPTGTT</sequence>
<feature type="transmembrane region" description="Helical" evidence="6">
    <location>
        <begin position="127"/>
        <end position="143"/>
    </location>
</feature>
<evidence type="ECO:0000256" key="1">
    <source>
        <dbReference type="ARBA" id="ARBA00004141"/>
    </source>
</evidence>
<dbReference type="InterPro" id="IPR037185">
    <property type="entry name" value="EmrE-like"/>
</dbReference>
<proteinExistence type="inferred from homology"/>
<keyword evidence="4 6" id="KW-1133">Transmembrane helix</keyword>
<name>A0ABU6F9E2_9ACTN</name>
<feature type="transmembrane region" description="Helical" evidence="6">
    <location>
        <begin position="46"/>
        <end position="64"/>
    </location>
</feature>
<comment type="caution">
    <text evidence="8">The sequence shown here is derived from an EMBL/GenBank/DDBJ whole genome shotgun (WGS) entry which is preliminary data.</text>
</comment>
<feature type="transmembrane region" description="Helical" evidence="6">
    <location>
        <begin position="267"/>
        <end position="284"/>
    </location>
</feature>
<evidence type="ECO:0000256" key="6">
    <source>
        <dbReference type="SAM" id="Phobius"/>
    </source>
</evidence>
<reference evidence="8 9" key="1">
    <citation type="submission" date="2022-10" db="EMBL/GenBank/DDBJ databases">
        <authorList>
            <person name="Xie J."/>
            <person name="Shen N."/>
        </authorList>
    </citation>
    <scope>NUCLEOTIDE SEQUENCE [LARGE SCALE GENOMIC DNA]</scope>
    <source>
        <strain evidence="8 9">YIM65594</strain>
    </source>
</reference>